<dbReference type="Proteomes" id="UP001159363">
    <property type="component" value="Chromosome 13"/>
</dbReference>
<accession>A0ABQ9G769</accession>
<sequence length="633" mass="69050">MAAQDHVLEVGLLLKTEELRIGLNDSISTRKMTMRRGVVQKLGRTVLKDGQDKEHCVCVVVPKCLRVDSILLRGRLRGVSEFSGMDYSPACLPYSSLLDTRSRRFTFRWRFSAALHISLGTQPLIHSSNLRMEVYHTYIAFALAIWKVQRTPSHAERMSRPYVAQSVGALPLCSAEAMGSNPAQSMVEEVDGSIEYFIDIRAEEVFSTVASVEDRTALVAVDAACFLLGQTSIRVFSECFHAAKVNCEYEGLPLTSTVVEPRPASSLTGCRPMPILRSSFKIKLHGDVIKRQASKAYLPTCLFILNAFTRLVSYIDGANSRRKVSGDLSFFGNDCRERYIISASFYAGYSMASCVKVEWILLANGFLPSTCSVVMASSLAASTSTSAVRSSTDATVLTTSSALMSMKYSMEPSTSSTEGEGEVTWRSNKVAESKSTPHKLGGGGESHVPRRDRGGGKKRSRKEYRSSSKAVAGRRCMQANPPTKAIPAPGFSHVGLVPDDAAGRRFSRGTPVTSGLSSGVSAYSPRFTLIFSQNLDQSNVGAQRVAAVHLGSTLNPIMLLPVRQLEAFTRSNLFEADRVNRVTFRKRLRPGPHGTGKRPAPESTGPARSPRVLPDASPRAPSQPVEFDVCSRP</sequence>
<evidence type="ECO:0000313" key="2">
    <source>
        <dbReference type="EMBL" id="KAJ8868299.1"/>
    </source>
</evidence>
<reference evidence="2 3" key="1">
    <citation type="submission" date="2023-02" db="EMBL/GenBank/DDBJ databases">
        <title>LHISI_Scaffold_Assembly.</title>
        <authorList>
            <person name="Stuart O.P."/>
            <person name="Cleave R."/>
            <person name="Magrath M.J.L."/>
            <person name="Mikheyev A.S."/>
        </authorList>
    </citation>
    <scope>NUCLEOTIDE SEQUENCE [LARGE SCALE GENOMIC DNA]</scope>
    <source>
        <strain evidence="2">Daus_M_001</strain>
        <tissue evidence="2">Leg muscle</tissue>
    </source>
</reference>
<dbReference type="EMBL" id="JARBHB010000014">
    <property type="protein sequence ID" value="KAJ8868299.1"/>
    <property type="molecule type" value="Genomic_DNA"/>
</dbReference>
<evidence type="ECO:0000256" key="1">
    <source>
        <dbReference type="SAM" id="MobiDB-lite"/>
    </source>
</evidence>
<feature type="region of interest" description="Disordered" evidence="1">
    <location>
        <begin position="586"/>
        <end position="633"/>
    </location>
</feature>
<organism evidence="2 3">
    <name type="scientific">Dryococelus australis</name>
    <dbReference type="NCBI Taxonomy" id="614101"/>
    <lineage>
        <taxon>Eukaryota</taxon>
        <taxon>Metazoa</taxon>
        <taxon>Ecdysozoa</taxon>
        <taxon>Arthropoda</taxon>
        <taxon>Hexapoda</taxon>
        <taxon>Insecta</taxon>
        <taxon>Pterygota</taxon>
        <taxon>Neoptera</taxon>
        <taxon>Polyneoptera</taxon>
        <taxon>Phasmatodea</taxon>
        <taxon>Verophasmatodea</taxon>
        <taxon>Anareolatae</taxon>
        <taxon>Phasmatidae</taxon>
        <taxon>Eurycanthinae</taxon>
        <taxon>Dryococelus</taxon>
    </lineage>
</organism>
<protein>
    <submittedName>
        <fullName evidence="2">Uncharacterized protein</fullName>
    </submittedName>
</protein>
<gene>
    <name evidence="2" type="ORF">PR048_029815</name>
</gene>
<comment type="caution">
    <text evidence="2">The sequence shown here is derived from an EMBL/GenBank/DDBJ whole genome shotgun (WGS) entry which is preliminary data.</text>
</comment>
<keyword evidence="3" id="KW-1185">Reference proteome</keyword>
<name>A0ABQ9G769_9NEOP</name>
<evidence type="ECO:0000313" key="3">
    <source>
        <dbReference type="Proteomes" id="UP001159363"/>
    </source>
</evidence>
<feature type="region of interest" description="Disordered" evidence="1">
    <location>
        <begin position="431"/>
        <end position="491"/>
    </location>
</feature>
<proteinExistence type="predicted"/>